<feature type="binding site" evidence="7">
    <location>
        <position position="99"/>
    </location>
    <ligand>
        <name>Fe cation</name>
        <dbReference type="ChEBI" id="CHEBI:24875"/>
    </ligand>
</feature>
<dbReference type="GO" id="GO:0006879">
    <property type="term" value="P:intracellular iron ion homeostasis"/>
    <property type="evidence" value="ECO:0007669"/>
    <property type="project" value="TreeGrafter"/>
</dbReference>
<dbReference type="InterPro" id="IPR023550">
    <property type="entry name" value="PKHD_hydroxylase"/>
</dbReference>
<reference evidence="9 10" key="1">
    <citation type="submission" date="2020-04" db="EMBL/GenBank/DDBJ databases">
        <title>Massilia sp. nov., a cold adapted bacteria isolated from Arctic soil.</title>
        <authorList>
            <person name="Son J."/>
            <person name="Ka J.-O."/>
        </authorList>
    </citation>
    <scope>NUCLEOTIDE SEQUENCE [LARGE SCALE GENOMIC DNA]</scope>
    <source>
        <strain evidence="9 10">ML15P13</strain>
    </source>
</reference>
<dbReference type="HAMAP" id="MF_00657">
    <property type="entry name" value="Hydroxyl_YbiX"/>
    <property type="match status" value="1"/>
</dbReference>
<dbReference type="PROSITE" id="PS51471">
    <property type="entry name" value="FE2OG_OXY"/>
    <property type="match status" value="1"/>
</dbReference>
<evidence type="ECO:0000256" key="1">
    <source>
        <dbReference type="ARBA" id="ARBA00001961"/>
    </source>
</evidence>
<dbReference type="Gene3D" id="2.60.120.620">
    <property type="entry name" value="q2cbj1_9rhob like domain"/>
    <property type="match status" value="1"/>
</dbReference>
<dbReference type="Pfam" id="PF13640">
    <property type="entry name" value="2OG-FeII_Oxy_3"/>
    <property type="match status" value="1"/>
</dbReference>
<accession>A0A7Y2JWK0</accession>
<dbReference type="InterPro" id="IPR005123">
    <property type="entry name" value="Oxoglu/Fe-dep_dioxygenase_dom"/>
</dbReference>
<comment type="cofactor">
    <cofactor evidence="1 7">
        <name>L-ascorbate</name>
        <dbReference type="ChEBI" id="CHEBI:38290"/>
    </cofactor>
</comment>
<feature type="binding site" evidence="7">
    <location>
        <position position="170"/>
    </location>
    <ligand>
        <name>2-oxoglutarate</name>
        <dbReference type="ChEBI" id="CHEBI:16810"/>
    </ligand>
</feature>
<dbReference type="NCBIfam" id="NF003974">
    <property type="entry name" value="PRK05467.1-3"/>
    <property type="match status" value="1"/>
</dbReference>
<evidence type="ECO:0000256" key="5">
    <source>
        <dbReference type="ARBA" id="ARBA00023002"/>
    </source>
</evidence>
<dbReference type="GO" id="GO:0016706">
    <property type="term" value="F:2-oxoglutarate-dependent dioxygenase activity"/>
    <property type="evidence" value="ECO:0007669"/>
    <property type="project" value="UniProtKB-UniRule"/>
</dbReference>
<evidence type="ECO:0000259" key="8">
    <source>
        <dbReference type="PROSITE" id="PS51471"/>
    </source>
</evidence>
<dbReference type="Pfam" id="PF18331">
    <property type="entry name" value="PKHD_C"/>
    <property type="match status" value="1"/>
</dbReference>
<dbReference type="SMART" id="SM00702">
    <property type="entry name" value="P4Hc"/>
    <property type="match status" value="1"/>
</dbReference>
<dbReference type="SUPFAM" id="SSF51197">
    <property type="entry name" value="Clavaminate synthase-like"/>
    <property type="match status" value="1"/>
</dbReference>
<dbReference type="PANTHER" id="PTHR41536:SF1">
    <property type="entry name" value="PKHD-TYPE HYDROXYLASE YBIX"/>
    <property type="match status" value="1"/>
</dbReference>
<evidence type="ECO:0000256" key="7">
    <source>
        <dbReference type="HAMAP-Rule" id="MF_00657"/>
    </source>
</evidence>
<comment type="cofactor">
    <cofactor evidence="7">
        <name>Fe(2+)</name>
        <dbReference type="ChEBI" id="CHEBI:29033"/>
    </cofactor>
    <text evidence="7">Binds 1 Fe(2+) ion per subunit.</text>
</comment>
<evidence type="ECO:0000256" key="4">
    <source>
        <dbReference type="ARBA" id="ARBA00022964"/>
    </source>
</evidence>
<protein>
    <submittedName>
        <fullName evidence="9">Fe2+-dependent dioxygenase</fullName>
    </submittedName>
</protein>
<dbReference type="Gene3D" id="4.10.860.20">
    <property type="entry name" value="Rabenosyn, Rab binding domain"/>
    <property type="match status" value="1"/>
</dbReference>
<keyword evidence="2 7" id="KW-0479">Metal-binding</keyword>
<evidence type="ECO:0000256" key="3">
    <source>
        <dbReference type="ARBA" id="ARBA00022896"/>
    </source>
</evidence>
<dbReference type="InterPro" id="IPR006620">
    <property type="entry name" value="Pro_4_hyd_alph"/>
</dbReference>
<evidence type="ECO:0000313" key="10">
    <source>
        <dbReference type="Proteomes" id="UP000533905"/>
    </source>
</evidence>
<name>A0A7Y2JWK0_9BURK</name>
<organism evidence="9 10">
    <name type="scientific">Telluria aromaticivorans</name>
    <dbReference type="NCBI Taxonomy" id="2725995"/>
    <lineage>
        <taxon>Bacteria</taxon>
        <taxon>Pseudomonadati</taxon>
        <taxon>Pseudomonadota</taxon>
        <taxon>Betaproteobacteria</taxon>
        <taxon>Burkholderiales</taxon>
        <taxon>Oxalobacteraceae</taxon>
        <taxon>Telluria group</taxon>
        <taxon>Telluria</taxon>
    </lineage>
</organism>
<feature type="binding site" evidence="7">
    <location>
        <position position="97"/>
    </location>
    <ligand>
        <name>Fe cation</name>
        <dbReference type="ChEBI" id="CHEBI:24875"/>
    </ligand>
</feature>
<evidence type="ECO:0000256" key="6">
    <source>
        <dbReference type="ARBA" id="ARBA00023004"/>
    </source>
</evidence>
<dbReference type="PANTHER" id="PTHR41536">
    <property type="entry name" value="PKHD-TYPE HYDROXYLASE YBIX"/>
    <property type="match status" value="1"/>
</dbReference>
<dbReference type="NCBIfam" id="NF003975">
    <property type="entry name" value="PRK05467.1-4"/>
    <property type="match status" value="1"/>
</dbReference>
<dbReference type="GO" id="GO:0031418">
    <property type="term" value="F:L-ascorbic acid binding"/>
    <property type="evidence" value="ECO:0007669"/>
    <property type="project" value="UniProtKB-KW"/>
</dbReference>
<feature type="binding site" evidence="7">
    <location>
        <position position="160"/>
    </location>
    <ligand>
        <name>Fe cation</name>
        <dbReference type="ChEBI" id="CHEBI:24875"/>
    </ligand>
</feature>
<dbReference type="Proteomes" id="UP000533905">
    <property type="component" value="Unassembled WGS sequence"/>
</dbReference>
<keyword evidence="5 7" id="KW-0560">Oxidoreductase</keyword>
<evidence type="ECO:0000313" key="9">
    <source>
        <dbReference type="EMBL" id="NNG22342.1"/>
    </source>
</evidence>
<keyword evidence="10" id="KW-1185">Reference proteome</keyword>
<dbReference type="EMBL" id="JABAIV010000001">
    <property type="protein sequence ID" value="NNG22342.1"/>
    <property type="molecule type" value="Genomic_DNA"/>
</dbReference>
<gene>
    <name evidence="9" type="ORF">HGB41_04925</name>
</gene>
<sequence>MMLHIPGVLTPEQVASIRARMEGSPEWVDGRESVGPQGAQVKRNRQLKEGSPLGVELGQLVSAALMANPLFFSSVLPLRVLAPYFNAYGGGEHYGLHVDGAVRAQRGGLPPVRADVSTTVFLSDPEDYDGGELVVVDAYGTHEVKLPAGDAIVYPSGSLHQVLPVTRGERVASFLWTQSMVRDDAKRAMLFELDTNIQKLRAAHGESEATVGITGHYHNLLRMWAEM</sequence>
<feature type="domain" description="Fe2OG dioxygenase" evidence="8">
    <location>
        <begin position="76"/>
        <end position="179"/>
    </location>
</feature>
<keyword evidence="6 7" id="KW-0408">Iron</keyword>
<evidence type="ECO:0000256" key="2">
    <source>
        <dbReference type="ARBA" id="ARBA00022723"/>
    </source>
</evidence>
<keyword evidence="3 7" id="KW-0847">Vitamin C</keyword>
<keyword evidence="4 7" id="KW-0223">Dioxygenase</keyword>
<dbReference type="GO" id="GO:0005506">
    <property type="term" value="F:iron ion binding"/>
    <property type="evidence" value="ECO:0007669"/>
    <property type="project" value="UniProtKB-UniRule"/>
</dbReference>
<proteinExistence type="inferred from homology"/>
<dbReference type="InterPro" id="IPR041097">
    <property type="entry name" value="PKHD_C"/>
</dbReference>
<dbReference type="RefSeq" id="WP_171081604.1">
    <property type="nucleotide sequence ID" value="NZ_JABAIV010000001.1"/>
</dbReference>
<dbReference type="AlphaFoldDB" id="A0A7Y2JWK0"/>
<comment type="caution">
    <text evidence="9">The sequence shown here is derived from an EMBL/GenBank/DDBJ whole genome shotgun (WGS) entry which is preliminary data.</text>
</comment>
<dbReference type="GO" id="GO:0006974">
    <property type="term" value="P:DNA damage response"/>
    <property type="evidence" value="ECO:0007669"/>
    <property type="project" value="TreeGrafter"/>
</dbReference>
<dbReference type="InterPro" id="IPR044862">
    <property type="entry name" value="Pro_4_hyd_alph_FE2OG_OXY"/>
</dbReference>